<evidence type="ECO:0000256" key="3">
    <source>
        <dbReference type="ARBA" id="ARBA00022989"/>
    </source>
</evidence>
<organism evidence="8 9">
    <name type="scientific">Xylaria bambusicola</name>
    <dbReference type="NCBI Taxonomy" id="326684"/>
    <lineage>
        <taxon>Eukaryota</taxon>
        <taxon>Fungi</taxon>
        <taxon>Dikarya</taxon>
        <taxon>Ascomycota</taxon>
        <taxon>Pezizomycotina</taxon>
        <taxon>Sordariomycetes</taxon>
        <taxon>Xylariomycetidae</taxon>
        <taxon>Xylariales</taxon>
        <taxon>Xylariaceae</taxon>
        <taxon>Xylaria</taxon>
    </lineage>
</organism>
<comment type="subcellular location">
    <subcellularLocation>
        <location evidence="1">Membrane</location>
        <topology evidence="1">Multi-pass membrane protein</topology>
    </subcellularLocation>
</comment>
<feature type="transmembrane region" description="Helical" evidence="6">
    <location>
        <begin position="262"/>
        <end position="287"/>
    </location>
</feature>
<feature type="transmembrane region" description="Helical" evidence="6">
    <location>
        <begin position="190"/>
        <end position="212"/>
    </location>
</feature>
<dbReference type="InterPro" id="IPR052337">
    <property type="entry name" value="SAT4-like"/>
</dbReference>
<feature type="transmembrane region" description="Helical" evidence="6">
    <location>
        <begin position="54"/>
        <end position="74"/>
    </location>
</feature>
<sequence length="318" mass="34837">MLRISAPIKITVQVNYHKPFMAGLDDFPPGTPASAPPPGVAPNYDDPILMSPPYVVLGIFMSLSLLAVLIRVFVRFRLTKTWGWDDFSTEYPYISLALRGRSLAYAIQTLSVNGIVYQITTFFTKLSILFLYLRIFNVNQTFARVTIASIIVLTLIYGPLAGLAIGFLAACNDLTSLVESPFCKDYSSPTLGFSAIFNVVTDLWLLLLPFPLLIKLQIQPQQKLGLAAVFAAGVGACAASIARLAEIAIHRTSSDPTWSHGIIAEFSIAEINIGIIVACVSVFPAFFSQVRDGLRHVRNKSKKHTQLPDSEPDVSQNT</sequence>
<comment type="caution">
    <text evidence="8">The sequence shown here is derived from an EMBL/GenBank/DDBJ whole genome shotgun (WGS) entry which is preliminary data.</text>
</comment>
<accession>A0AAN7Z5I8</accession>
<feature type="transmembrane region" description="Helical" evidence="6">
    <location>
        <begin position="145"/>
        <end position="170"/>
    </location>
</feature>
<dbReference type="GO" id="GO:0016020">
    <property type="term" value="C:membrane"/>
    <property type="evidence" value="ECO:0007669"/>
    <property type="project" value="UniProtKB-SubCell"/>
</dbReference>
<evidence type="ECO:0000256" key="4">
    <source>
        <dbReference type="ARBA" id="ARBA00023136"/>
    </source>
</evidence>
<keyword evidence="9" id="KW-1185">Reference proteome</keyword>
<dbReference type="EMBL" id="JAWHQM010000016">
    <property type="protein sequence ID" value="KAK5630662.1"/>
    <property type="molecule type" value="Genomic_DNA"/>
</dbReference>
<dbReference type="AlphaFoldDB" id="A0AAN7Z5I8"/>
<reference evidence="8 9" key="1">
    <citation type="submission" date="2023-10" db="EMBL/GenBank/DDBJ databases">
        <title>Draft genome sequence of Xylaria bambusicola isolate GMP-LS, the root and basal stem rot pathogen of sugarcane in Indonesia.</title>
        <authorList>
            <person name="Selvaraj P."/>
            <person name="Muralishankar V."/>
            <person name="Muruganantham S."/>
            <person name="Sp S."/>
            <person name="Haryani S."/>
            <person name="Lau K.J.X."/>
            <person name="Naqvi N.I."/>
        </authorList>
    </citation>
    <scope>NUCLEOTIDE SEQUENCE [LARGE SCALE GENOMIC DNA]</scope>
    <source>
        <strain evidence="8">GMP-LS</strain>
    </source>
</reference>
<gene>
    <name evidence="8" type="ORF">RRF57_006377</name>
</gene>
<name>A0AAN7Z5I8_9PEZI</name>
<evidence type="ECO:0000256" key="1">
    <source>
        <dbReference type="ARBA" id="ARBA00004141"/>
    </source>
</evidence>
<keyword evidence="4 6" id="KW-0472">Membrane</keyword>
<evidence type="ECO:0000313" key="9">
    <source>
        <dbReference type="Proteomes" id="UP001305414"/>
    </source>
</evidence>
<evidence type="ECO:0000256" key="6">
    <source>
        <dbReference type="SAM" id="Phobius"/>
    </source>
</evidence>
<evidence type="ECO:0000259" key="7">
    <source>
        <dbReference type="Pfam" id="PF20684"/>
    </source>
</evidence>
<dbReference type="PANTHER" id="PTHR33048">
    <property type="entry name" value="PTH11-LIKE INTEGRAL MEMBRANE PROTEIN (AFU_ORTHOLOGUE AFUA_5G11245)"/>
    <property type="match status" value="1"/>
</dbReference>
<keyword evidence="3 6" id="KW-1133">Transmembrane helix</keyword>
<evidence type="ECO:0000256" key="2">
    <source>
        <dbReference type="ARBA" id="ARBA00022692"/>
    </source>
</evidence>
<dbReference type="Pfam" id="PF20684">
    <property type="entry name" value="Fung_rhodopsin"/>
    <property type="match status" value="1"/>
</dbReference>
<dbReference type="Proteomes" id="UP001305414">
    <property type="component" value="Unassembled WGS sequence"/>
</dbReference>
<proteinExistence type="inferred from homology"/>
<protein>
    <recommendedName>
        <fullName evidence="7">Rhodopsin domain-containing protein</fullName>
    </recommendedName>
</protein>
<dbReference type="InterPro" id="IPR049326">
    <property type="entry name" value="Rhodopsin_dom_fungi"/>
</dbReference>
<keyword evidence="2 6" id="KW-0812">Transmembrane</keyword>
<feature type="transmembrane region" description="Helical" evidence="6">
    <location>
        <begin position="115"/>
        <end position="133"/>
    </location>
</feature>
<feature type="transmembrane region" description="Helical" evidence="6">
    <location>
        <begin position="224"/>
        <end position="242"/>
    </location>
</feature>
<comment type="similarity">
    <text evidence="5">Belongs to the SAT4 family.</text>
</comment>
<evidence type="ECO:0000256" key="5">
    <source>
        <dbReference type="ARBA" id="ARBA00038359"/>
    </source>
</evidence>
<dbReference type="PANTHER" id="PTHR33048:SF47">
    <property type="entry name" value="INTEGRAL MEMBRANE PROTEIN-RELATED"/>
    <property type="match status" value="1"/>
</dbReference>
<feature type="domain" description="Rhodopsin" evidence="7">
    <location>
        <begin position="109"/>
        <end position="285"/>
    </location>
</feature>
<evidence type="ECO:0000313" key="8">
    <source>
        <dbReference type="EMBL" id="KAK5630662.1"/>
    </source>
</evidence>